<keyword evidence="2" id="KW-0963">Cytoplasm</keyword>
<dbReference type="CDD" id="cd00132">
    <property type="entry name" value="CRIB"/>
    <property type="match status" value="1"/>
</dbReference>
<dbReference type="GO" id="GO:0071933">
    <property type="term" value="F:Arp2/3 complex binding"/>
    <property type="evidence" value="ECO:0007669"/>
    <property type="project" value="UniProtKB-ARBA"/>
</dbReference>
<feature type="compositionally biased region" description="Pro residues" evidence="5">
    <location>
        <begin position="346"/>
        <end position="358"/>
    </location>
</feature>
<feature type="domain" description="WH1" evidence="7">
    <location>
        <begin position="19"/>
        <end position="131"/>
    </location>
</feature>
<comment type="caution">
    <text evidence="8">The sequence shown here is derived from an EMBL/GenBank/DDBJ whole genome shotgun (WGS) entry which is preliminary data.</text>
</comment>
<dbReference type="InterPro" id="IPR036936">
    <property type="entry name" value="CRIB_dom_sf"/>
</dbReference>
<dbReference type="SUPFAM" id="SSF50729">
    <property type="entry name" value="PH domain-like"/>
    <property type="match status" value="1"/>
</dbReference>
<dbReference type="OrthoDB" id="8963340at2759"/>
<dbReference type="CDD" id="cd01205">
    <property type="entry name" value="EVH1_WASP-like"/>
    <property type="match status" value="1"/>
</dbReference>
<evidence type="ECO:0000256" key="5">
    <source>
        <dbReference type="SAM" id="MobiDB-lite"/>
    </source>
</evidence>
<keyword evidence="9" id="KW-1185">Reference proteome</keyword>
<dbReference type="EMBL" id="JANBPY010001141">
    <property type="protein sequence ID" value="KAJ1961435.1"/>
    <property type="molecule type" value="Genomic_DNA"/>
</dbReference>
<dbReference type="AlphaFoldDB" id="A0A9W8AU11"/>
<dbReference type="InterPro" id="IPR011026">
    <property type="entry name" value="WAS_C"/>
</dbReference>
<name>A0A9W8AU11_9FUNG</name>
<keyword evidence="4" id="KW-0206">Cytoskeleton</keyword>
<dbReference type="GO" id="GO:0007015">
    <property type="term" value="P:actin filament organization"/>
    <property type="evidence" value="ECO:0007669"/>
    <property type="project" value="InterPro"/>
</dbReference>
<protein>
    <submittedName>
        <fullName evidence="8">Uncharacterized protein</fullName>
    </submittedName>
</protein>
<dbReference type="InterPro" id="IPR000095">
    <property type="entry name" value="CRIB_dom"/>
</dbReference>
<dbReference type="SMART" id="SM00461">
    <property type="entry name" value="WH1"/>
    <property type="match status" value="1"/>
</dbReference>
<evidence type="ECO:0000259" key="6">
    <source>
        <dbReference type="PROSITE" id="PS50108"/>
    </source>
</evidence>
<feature type="non-terminal residue" evidence="8">
    <location>
        <position position="447"/>
    </location>
</feature>
<evidence type="ECO:0000256" key="1">
    <source>
        <dbReference type="ARBA" id="ARBA00004245"/>
    </source>
</evidence>
<accession>A0A9W8AU11</accession>
<evidence type="ECO:0000256" key="3">
    <source>
        <dbReference type="ARBA" id="ARBA00022553"/>
    </source>
</evidence>
<dbReference type="Pfam" id="PF00568">
    <property type="entry name" value="WH1"/>
    <property type="match status" value="1"/>
</dbReference>
<dbReference type="InterPro" id="IPR000697">
    <property type="entry name" value="WH1/EVH1_dom"/>
</dbReference>
<feature type="compositionally biased region" description="Low complexity" evidence="5">
    <location>
        <begin position="336"/>
        <end position="345"/>
    </location>
</feature>
<dbReference type="PROSITE" id="PS50229">
    <property type="entry name" value="WH1"/>
    <property type="match status" value="1"/>
</dbReference>
<gene>
    <name evidence="8" type="ORF">IWQ62_003873</name>
</gene>
<organism evidence="8 9">
    <name type="scientific">Dispira parvispora</name>
    <dbReference type="NCBI Taxonomy" id="1520584"/>
    <lineage>
        <taxon>Eukaryota</taxon>
        <taxon>Fungi</taxon>
        <taxon>Fungi incertae sedis</taxon>
        <taxon>Zoopagomycota</taxon>
        <taxon>Kickxellomycotina</taxon>
        <taxon>Dimargaritomycetes</taxon>
        <taxon>Dimargaritales</taxon>
        <taxon>Dimargaritaceae</taxon>
        <taxon>Dispira</taxon>
    </lineage>
</organism>
<dbReference type="Pfam" id="PF00786">
    <property type="entry name" value="PBD"/>
    <property type="match status" value="1"/>
</dbReference>
<dbReference type="Gene3D" id="3.90.810.10">
    <property type="entry name" value="CRIB domain"/>
    <property type="match status" value="1"/>
</dbReference>
<dbReference type="SMART" id="SM00285">
    <property type="entry name" value="PBD"/>
    <property type="match status" value="1"/>
</dbReference>
<feature type="domain" description="CRIB" evidence="6">
    <location>
        <begin position="170"/>
        <end position="183"/>
    </location>
</feature>
<dbReference type="GO" id="GO:0030479">
    <property type="term" value="C:actin cortical patch"/>
    <property type="evidence" value="ECO:0007669"/>
    <property type="project" value="UniProtKB-ARBA"/>
</dbReference>
<evidence type="ECO:0000256" key="4">
    <source>
        <dbReference type="ARBA" id="ARBA00023212"/>
    </source>
</evidence>
<feature type="compositionally biased region" description="Polar residues" evidence="5">
    <location>
        <begin position="240"/>
        <end position="255"/>
    </location>
</feature>
<dbReference type="SUPFAM" id="SSF47912">
    <property type="entry name" value="Wiscott-Aldrich syndrome protein, WASP, C-terminal domain"/>
    <property type="match status" value="1"/>
</dbReference>
<sequence length="447" mass="48199">MPSVTLPSSEDKAIIKRALPSNVNKILTATVARVFVARPPATAWTYTRLVGALALVRDHTLNNTYFLRLVDMQNNRGVLWEQELYQDFELTLRQPFFYTFEGDEYMFGLDFADEGEAKQFCKKLKNRDRPKPVAATGSTPSKFSSFFGGGSPRLSGSIRRHSRAVNKSQISAPTDFKHVGHVGWDPEKGFDMENIDDPEWRKLVDQLSKYGISKEQLQDKETAQIVMGFVQKHGGVQKVVDSSGSTSNRAARTSRPSVLPPPPPTPPPPPPASVPPPPSSAPLSPTRVNGPVRTPTPTQGKPGGRRAPPPPPSRANKPRPPPPGKKPPLPLPPRSSPVNRTASASPRPPPSVPPPPPARSTTPAASRPPPPVPARIPHRTGAPPPPPPRHNHTPVTPSAPPPPPPRNVPPSLPSRQPAAPLSPPVTKGPSLPGRPNPPRSQPAPRPP</sequence>
<evidence type="ECO:0000259" key="7">
    <source>
        <dbReference type="PROSITE" id="PS50229"/>
    </source>
</evidence>
<evidence type="ECO:0000256" key="2">
    <source>
        <dbReference type="ARBA" id="ARBA00022490"/>
    </source>
</evidence>
<feature type="compositionally biased region" description="Pro residues" evidence="5">
    <location>
        <begin position="258"/>
        <end position="280"/>
    </location>
</feature>
<dbReference type="Gene3D" id="2.30.29.30">
    <property type="entry name" value="Pleckstrin-homology domain (PH domain)/Phosphotyrosine-binding domain (PTB)"/>
    <property type="match status" value="1"/>
</dbReference>
<evidence type="ECO:0000313" key="9">
    <source>
        <dbReference type="Proteomes" id="UP001150925"/>
    </source>
</evidence>
<reference evidence="8" key="1">
    <citation type="submission" date="2022-07" db="EMBL/GenBank/DDBJ databases">
        <title>Phylogenomic reconstructions and comparative analyses of Kickxellomycotina fungi.</title>
        <authorList>
            <person name="Reynolds N.K."/>
            <person name="Stajich J.E."/>
            <person name="Barry K."/>
            <person name="Grigoriev I.V."/>
            <person name="Crous P."/>
            <person name="Smith M.E."/>
        </authorList>
    </citation>
    <scope>NUCLEOTIDE SEQUENCE</scope>
    <source>
        <strain evidence="8">RSA 1196</strain>
    </source>
</reference>
<dbReference type="InterPro" id="IPR011993">
    <property type="entry name" value="PH-like_dom_sf"/>
</dbReference>
<feature type="compositionally biased region" description="Pro residues" evidence="5">
    <location>
        <begin position="397"/>
        <end position="412"/>
    </location>
</feature>
<feature type="compositionally biased region" description="Pro residues" evidence="5">
    <location>
        <begin position="307"/>
        <end position="335"/>
    </location>
</feature>
<dbReference type="InterPro" id="IPR033927">
    <property type="entry name" value="WASPfam_EVH1"/>
</dbReference>
<dbReference type="FunFam" id="2.30.29.30:FF:000281">
    <property type="entry name" value="Actin associated protein"/>
    <property type="match status" value="1"/>
</dbReference>
<keyword evidence="3" id="KW-0597">Phosphoprotein</keyword>
<proteinExistence type="predicted"/>
<dbReference type="PROSITE" id="PS50108">
    <property type="entry name" value="CRIB"/>
    <property type="match status" value="1"/>
</dbReference>
<feature type="region of interest" description="Disordered" evidence="5">
    <location>
        <begin position="237"/>
        <end position="447"/>
    </location>
</feature>
<dbReference type="GO" id="GO:0008092">
    <property type="term" value="F:cytoskeletal protein binding"/>
    <property type="evidence" value="ECO:0007669"/>
    <property type="project" value="UniProtKB-ARBA"/>
</dbReference>
<comment type="subcellular location">
    <subcellularLocation>
        <location evidence="1">Cytoplasm</location>
        <location evidence="1">Cytoskeleton</location>
    </subcellularLocation>
</comment>
<feature type="compositionally biased region" description="Pro residues" evidence="5">
    <location>
        <begin position="432"/>
        <end position="447"/>
    </location>
</feature>
<dbReference type="Proteomes" id="UP001150925">
    <property type="component" value="Unassembled WGS sequence"/>
</dbReference>
<evidence type="ECO:0000313" key="8">
    <source>
        <dbReference type="EMBL" id="KAJ1961435.1"/>
    </source>
</evidence>